<organism evidence="6">
    <name type="scientific">Oxyrrhis marina</name>
    <name type="common">Dinoflagellate</name>
    <dbReference type="NCBI Taxonomy" id="2969"/>
    <lineage>
        <taxon>Eukaryota</taxon>
        <taxon>Sar</taxon>
        <taxon>Alveolata</taxon>
        <taxon>Dinophyceae</taxon>
        <taxon>Oxyrrhinales</taxon>
        <taxon>Oxyrrhinaceae</taxon>
        <taxon>Oxyrrhis</taxon>
    </lineage>
</organism>
<dbReference type="InterPro" id="IPR000719">
    <property type="entry name" value="Prot_kinase_dom"/>
</dbReference>
<proteinExistence type="predicted"/>
<feature type="domain" description="Protein kinase" evidence="5">
    <location>
        <begin position="384"/>
        <end position="689"/>
    </location>
</feature>
<accession>A0A7S4GPP9</accession>
<reference evidence="6" key="1">
    <citation type="submission" date="2021-01" db="EMBL/GenBank/DDBJ databases">
        <authorList>
            <person name="Corre E."/>
            <person name="Pelletier E."/>
            <person name="Niang G."/>
            <person name="Scheremetjew M."/>
            <person name="Finn R."/>
            <person name="Kale V."/>
            <person name="Holt S."/>
            <person name="Cochrane G."/>
            <person name="Meng A."/>
            <person name="Brown T."/>
            <person name="Cohen L."/>
        </authorList>
    </citation>
    <scope>NUCLEOTIDE SEQUENCE</scope>
    <source>
        <strain evidence="6">LB1974</strain>
    </source>
</reference>
<dbReference type="PROSITE" id="PS00108">
    <property type="entry name" value="PROTEIN_KINASE_ST"/>
    <property type="match status" value="1"/>
</dbReference>
<dbReference type="PROSITE" id="PS00107">
    <property type="entry name" value="PROTEIN_KINASE_ATP"/>
    <property type="match status" value="1"/>
</dbReference>
<dbReference type="Pfam" id="PF00069">
    <property type="entry name" value="Pkinase"/>
    <property type="match status" value="1"/>
</dbReference>
<dbReference type="InterPro" id="IPR051681">
    <property type="entry name" value="Ser/Thr_Kinases-Pseudokinases"/>
</dbReference>
<keyword evidence="2 3" id="KW-0067">ATP-binding</keyword>
<dbReference type="EMBL" id="HBJB01002854">
    <property type="protein sequence ID" value="CAE0843146.1"/>
    <property type="molecule type" value="Transcribed_RNA"/>
</dbReference>
<evidence type="ECO:0000256" key="4">
    <source>
        <dbReference type="SAM" id="MobiDB-lite"/>
    </source>
</evidence>
<evidence type="ECO:0000313" key="6">
    <source>
        <dbReference type="EMBL" id="CAE0843146.1"/>
    </source>
</evidence>
<protein>
    <recommendedName>
        <fullName evidence="5">Protein kinase domain-containing protein</fullName>
    </recommendedName>
</protein>
<dbReference type="InterPro" id="IPR011009">
    <property type="entry name" value="Kinase-like_dom_sf"/>
</dbReference>
<feature type="compositionally biased region" description="Pro residues" evidence="4">
    <location>
        <begin position="652"/>
        <end position="669"/>
    </location>
</feature>
<dbReference type="InterPro" id="IPR008271">
    <property type="entry name" value="Ser/Thr_kinase_AS"/>
</dbReference>
<sequence>MGGSGALATLCSFSATSVPTSAVWIALAALALVQDPVVLGLAHGDTEAWGNAMSEPLQTTTQMLIVAVAGSRPLRIGGRAPIWGSLVLAALVGTLPEANRAFRGFSTVLMVSVVLLARHSADVTASSFSSHRCKWEAAEQLMSAAGSAIARLDRSGNVIDGEYLHSTLNTQPGPDALLQAVEPDFVEDLVTRLRYCTEAHERLQIGMVGAASLLHLDMVATGVEVLVLVSKPRAAGGGAAADLPAAVRRVQLSDAASGIGADTAQLGRAAPGGRLVMDGGTTILRTRPASSSRTRGGGDTAQIVASQSEGSLVSYKTGISRTSRASYIQKHQVSGEVGYVGSDGGVRKFGFAIPASCPRHAKKLEEEAKMWAWEDFLADHSEVDFTGSKLGAGTFAQVHEAVFRGGVAAVKVFSEVFKKELRREIAIMTMLSRMDHAHLCHLLALTQAAPTMLVMELCKGGTLKDAIRRPPGAVDAMDWRQRLIALDQVCGALCHIHHHDIIHRDLKSNNILLMEPVSTDSAPWAKLADVGLACLDNMGTAAVAGDREYYWHAPEMRTEEQTTAVDMYSFGMLLFEVFVERFPGATDLQALALMHEAPAPGVAFLACAATVPAERPTAQQLKGEMASWGVADAASASGWFRSAVQNRSQGAVPPPPPRLQVPVPPPPPSQEQVPSPWEGLADWLTGGGF</sequence>
<dbReference type="PANTHER" id="PTHR44329">
    <property type="entry name" value="SERINE/THREONINE-PROTEIN KINASE TNNI3K-RELATED"/>
    <property type="match status" value="1"/>
</dbReference>
<dbReference type="AlphaFoldDB" id="A0A7S4GPP9"/>
<dbReference type="GO" id="GO:0004674">
    <property type="term" value="F:protein serine/threonine kinase activity"/>
    <property type="evidence" value="ECO:0007669"/>
    <property type="project" value="TreeGrafter"/>
</dbReference>
<feature type="region of interest" description="Disordered" evidence="4">
    <location>
        <begin position="644"/>
        <end position="689"/>
    </location>
</feature>
<dbReference type="InterPro" id="IPR017441">
    <property type="entry name" value="Protein_kinase_ATP_BS"/>
</dbReference>
<dbReference type="SUPFAM" id="SSF56112">
    <property type="entry name" value="Protein kinase-like (PK-like)"/>
    <property type="match status" value="1"/>
</dbReference>
<evidence type="ECO:0000259" key="5">
    <source>
        <dbReference type="PROSITE" id="PS50011"/>
    </source>
</evidence>
<gene>
    <name evidence="6" type="ORF">OMAR00294_LOCUS2331</name>
</gene>
<name>A0A7S4GPP9_OXYMA</name>
<evidence type="ECO:0000256" key="2">
    <source>
        <dbReference type="ARBA" id="ARBA00022840"/>
    </source>
</evidence>
<dbReference type="SMART" id="SM00220">
    <property type="entry name" value="S_TKc"/>
    <property type="match status" value="1"/>
</dbReference>
<keyword evidence="1 3" id="KW-0547">Nucleotide-binding</keyword>
<evidence type="ECO:0000256" key="1">
    <source>
        <dbReference type="ARBA" id="ARBA00022741"/>
    </source>
</evidence>
<dbReference type="Gene3D" id="1.10.510.10">
    <property type="entry name" value="Transferase(Phosphotransferase) domain 1"/>
    <property type="match status" value="1"/>
</dbReference>
<evidence type="ECO:0000256" key="3">
    <source>
        <dbReference type="PROSITE-ProRule" id="PRU10141"/>
    </source>
</evidence>
<feature type="binding site" evidence="3">
    <location>
        <position position="411"/>
    </location>
    <ligand>
        <name>ATP</name>
        <dbReference type="ChEBI" id="CHEBI:30616"/>
    </ligand>
</feature>
<dbReference type="PANTHER" id="PTHR44329:SF298">
    <property type="entry name" value="MIXED LINEAGE KINASE DOMAIN-LIKE PROTEIN"/>
    <property type="match status" value="1"/>
</dbReference>
<dbReference type="PROSITE" id="PS50011">
    <property type="entry name" value="PROTEIN_KINASE_DOM"/>
    <property type="match status" value="1"/>
</dbReference>
<dbReference type="GO" id="GO:0005524">
    <property type="term" value="F:ATP binding"/>
    <property type="evidence" value="ECO:0007669"/>
    <property type="project" value="UniProtKB-UniRule"/>
</dbReference>